<comment type="subunit">
    <text evidence="14">Component of the phagocyte NADPH oxidase core complex/cytochrome b558 complex, composed of CYBB (heavy chain (beta)) and CYBA (light chain (alpha)). Component of the phagocyte NADPH oxidase complex composed of an obligatory core heterodimer formed by the membrane proteins CYBA and CYBB and the cytosolic regulatory subunits NCF1/p47-phox, NCF2/p67-phox, NCF4/p40-phox and the small GTPase RAC1 or RAC2. Interacts with NCF1 (via SH3 domain). Interacts with SH3PXD2A. Interacts with DUOX1, DUOX2 and TPO. Interacts with NOX4; this interaction mediates superoxide generation. Interacts with calprotectin (S100A8/9). Interacts with GBP7. Interacts with NOXO1. Forms a heterodimer with NOX3 and is essential for activity and cell membrane localization of NOX3. Interacts with NOX1.</text>
</comment>
<evidence type="ECO:0000256" key="4">
    <source>
        <dbReference type="ARBA" id="ARBA00022475"/>
    </source>
</evidence>
<comment type="similarity">
    <text evidence="2">Belongs to the p22phox family.</text>
</comment>
<sequence>MSSERRWTWTPPPAASSTSLPPSPRHGWHRGHCRPVHQVVLRRVLHRRRRVCLPAGVPPGEEEKGIHHGEMWTEVHDQSGEGVRASDQELLRPGLPAPCAVSACWLPACHHPCLAIASCIYLLAAFRGEQWVPIEPKPKERPQVGGTIKQPPSNPPPRPPAEARKKPSEGEAAGAAGVSGGPQENPVPVIDEVV</sequence>
<keyword evidence="4" id="KW-1003">Cell membrane</keyword>
<dbReference type="GO" id="GO:0005886">
    <property type="term" value="C:plasma membrane"/>
    <property type="evidence" value="ECO:0007669"/>
    <property type="project" value="UniProtKB-SubCell"/>
</dbReference>
<dbReference type="GeneTree" id="ENSGT00390000002290"/>
<evidence type="ECO:0000313" key="16">
    <source>
        <dbReference type="Ensembl" id="ENSUMAP00000010966"/>
    </source>
</evidence>
<evidence type="ECO:0000256" key="1">
    <source>
        <dbReference type="ARBA" id="ARBA00004236"/>
    </source>
</evidence>
<organism evidence="16">
    <name type="scientific">Ursus maritimus</name>
    <name type="common">Polar bear</name>
    <name type="synonym">Thalarctos maritimus</name>
    <dbReference type="NCBI Taxonomy" id="29073"/>
    <lineage>
        <taxon>Eukaryota</taxon>
        <taxon>Metazoa</taxon>
        <taxon>Chordata</taxon>
        <taxon>Craniata</taxon>
        <taxon>Vertebrata</taxon>
        <taxon>Euteleostomi</taxon>
        <taxon>Mammalia</taxon>
        <taxon>Eutheria</taxon>
        <taxon>Laurasiatheria</taxon>
        <taxon>Carnivora</taxon>
        <taxon>Caniformia</taxon>
        <taxon>Ursidae</taxon>
        <taxon>Ursus</taxon>
    </lineage>
</organism>
<evidence type="ECO:0000256" key="9">
    <source>
        <dbReference type="ARBA" id="ARBA00030298"/>
    </source>
</evidence>
<accession>A0A452TRV9</accession>
<reference evidence="16" key="1">
    <citation type="submission" date="2019-03" db="UniProtKB">
        <authorList>
            <consortium name="Ensembl"/>
        </authorList>
    </citation>
    <scope>IDENTIFICATION</scope>
</reference>
<feature type="region of interest" description="Disordered" evidence="15">
    <location>
        <begin position="136"/>
        <end position="194"/>
    </location>
</feature>
<evidence type="ECO:0000256" key="10">
    <source>
        <dbReference type="ARBA" id="ARBA00031067"/>
    </source>
</evidence>
<evidence type="ECO:0000256" key="11">
    <source>
        <dbReference type="ARBA" id="ARBA00031995"/>
    </source>
</evidence>
<evidence type="ECO:0000256" key="2">
    <source>
        <dbReference type="ARBA" id="ARBA00010590"/>
    </source>
</evidence>
<dbReference type="PANTHER" id="PTHR15168:SF0">
    <property type="entry name" value="CYTOCHROME B-245 LIGHT CHAIN"/>
    <property type="match status" value="1"/>
</dbReference>
<name>A0A452TRV9_URSMA</name>
<dbReference type="InterPro" id="IPR007732">
    <property type="entry name" value="Cyt_b558_asu"/>
</dbReference>
<evidence type="ECO:0000256" key="6">
    <source>
        <dbReference type="ARBA" id="ARBA00022989"/>
    </source>
</evidence>
<evidence type="ECO:0000256" key="8">
    <source>
        <dbReference type="ARBA" id="ARBA00030106"/>
    </source>
</evidence>
<evidence type="ECO:0000256" key="3">
    <source>
        <dbReference type="ARBA" id="ARBA00017733"/>
    </source>
</evidence>
<dbReference type="GO" id="GO:0020037">
    <property type="term" value="F:heme binding"/>
    <property type="evidence" value="ECO:0007669"/>
    <property type="project" value="InterPro"/>
</dbReference>
<evidence type="ECO:0000256" key="15">
    <source>
        <dbReference type="SAM" id="MobiDB-lite"/>
    </source>
</evidence>
<dbReference type="AlphaFoldDB" id="A0A452TRV9"/>
<dbReference type="Ensembl" id="ENSUMAT00000013060.1">
    <property type="protein sequence ID" value="ENSUMAP00000010966.1"/>
    <property type="gene ID" value="ENSUMAG00000008254.1"/>
</dbReference>
<comment type="subcellular location">
    <subcellularLocation>
        <location evidence="1">Cell membrane</location>
    </subcellularLocation>
</comment>
<protein>
    <recommendedName>
        <fullName evidence="3">Cytochrome b-245 light chain</fullName>
    </recommendedName>
    <alternativeName>
        <fullName evidence="11">Cytochrome b(558) alpha chain</fullName>
    </alternativeName>
    <alternativeName>
        <fullName evidence="10">Cytochrome b558 subunit alpha</fullName>
    </alternativeName>
    <alternativeName>
        <fullName evidence="13">Neutrophil cytochrome b 22 kDa polypeptide</fullName>
    </alternativeName>
    <alternativeName>
        <fullName evidence="12">Superoxide-generating NADPH oxidase light chain subunit</fullName>
    </alternativeName>
    <alternativeName>
        <fullName evidence="8">p22 phagocyte B-cytochrome</fullName>
    </alternativeName>
    <alternativeName>
        <fullName evidence="9">p22-phox</fullName>
    </alternativeName>
</protein>
<feature type="region of interest" description="Disordered" evidence="15">
    <location>
        <begin position="1"/>
        <end position="29"/>
    </location>
</feature>
<evidence type="ECO:0000256" key="14">
    <source>
        <dbReference type="ARBA" id="ARBA00050017"/>
    </source>
</evidence>
<evidence type="ECO:0000256" key="13">
    <source>
        <dbReference type="ARBA" id="ARBA00033347"/>
    </source>
</evidence>
<gene>
    <name evidence="16" type="primary">LOC103673846</name>
</gene>
<evidence type="ECO:0000256" key="5">
    <source>
        <dbReference type="ARBA" id="ARBA00022692"/>
    </source>
</evidence>
<proteinExistence type="inferred from homology"/>
<keyword evidence="7" id="KW-0472">Membrane</keyword>
<keyword evidence="5" id="KW-0812">Transmembrane</keyword>
<keyword evidence="6" id="KW-1133">Transmembrane helix</keyword>
<dbReference type="PANTHER" id="PTHR15168">
    <property type="entry name" value="CYTOCHROME B-245 LIGHT CHAIN"/>
    <property type="match status" value="1"/>
</dbReference>
<evidence type="ECO:0000256" key="12">
    <source>
        <dbReference type="ARBA" id="ARBA00032067"/>
    </source>
</evidence>
<evidence type="ECO:0000256" key="7">
    <source>
        <dbReference type="ARBA" id="ARBA00023136"/>
    </source>
</evidence>
<dbReference type="Pfam" id="PF05038">
    <property type="entry name" value="Cytochrom_B558a"/>
    <property type="match status" value="1"/>
</dbReference>